<comment type="caution">
    <text evidence="1">The sequence shown here is derived from an EMBL/GenBank/DDBJ whole genome shotgun (WGS) entry which is preliminary data.</text>
</comment>
<proteinExistence type="predicted"/>
<reference evidence="2 3" key="1">
    <citation type="submission" date="2016-10" db="EMBL/GenBank/DDBJ databases">
        <authorList>
            <person name="Varghese N."/>
            <person name="Submissions S."/>
        </authorList>
    </citation>
    <scope>NUCLEOTIDE SEQUENCE [LARGE SCALE GENOMIC DNA]</scope>
    <source>
        <strain evidence="2 3">NLAE-zl-C224</strain>
    </source>
</reference>
<organism evidence="1 4">
    <name type="scientific">Clostridium cochlearium</name>
    <dbReference type="NCBI Taxonomy" id="1494"/>
    <lineage>
        <taxon>Bacteria</taxon>
        <taxon>Bacillati</taxon>
        <taxon>Bacillota</taxon>
        <taxon>Clostridia</taxon>
        <taxon>Eubacteriales</taxon>
        <taxon>Clostridiaceae</taxon>
        <taxon>Clostridium</taxon>
    </lineage>
</organism>
<sequence>MIIGSAKIYLRAEWVHSLKEKRTIVKSIIGKTKNRFNVSIAEVEKQDIHQHIVIGIACVSNETNHANSMIQNVINYIEGTTDAIVEDVYIEIL</sequence>
<dbReference type="STRING" id="1494.SAMN05216497_103108"/>
<dbReference type="EMBL" id="JABFIF010000006">
    <property type="protein sequence ID" value="NOH15743.1"/>
    <property type="molecule type" value="Genomic_DNA"/>
</dbReference>
<evidence type="ECO:0000313" key="4">
    <source>
        <dbReference type="Proteomes" id="UP000528432"/>
    </source>
</evidence>
<evidence type="ECO:0000313" key="3">
    <source>
        <dbReference type="Proteomes" id="UP000198811"/>
    </source>
</evidence>
<dbReference type="Proteomes" id="UP000198811">
    <property type="component" value="Unassembled WGS sequence"/>
</dbReference>
<dbReference type="InterPro" id="IPR007546">
    <property type="entry name" value="DUF503"/>
</dbReference>
<dbReference type="Gene3D" id="3.30.70.1120">
    <property type="entry name" value="TT1725-like"/>
    <property type="match status" value="1"/>
</dbReference>
<dbReference type="EMBL" id="FNGL01000003">
    <property type="protein sequence ID" value="SDK96590.1"/>
    <property type="molecule type" value="Genomic_DNA"/>
</dbReference>
<evidence type="ECO:0000313" key="2">
    <source>
        <dbReference type="EMBL" id="SDK96590.1"/>
    </source>
</evidence>
<accession>A0A1G9G7C9</accession>
<dbReference type="RefSeq" id="WP_089863879.1">
    <property type="nucleotide sequence ID" value="NZ_CP173238.1"/>
</dbReference>
<keyword evidence="3" id="KW-1185">Reference proteome</keyword>
<name>A0A1G9G7C9_CLOCO</name>
<reference evidence="1 4" key="2">
    <citation type="submission" date="2020-05" db="EMBL/GenBank/DDBJ databases">
        <title>Draft genome sequence of Clostridium cochlearium strain AGROS13 isolated from a sheep dairy farm in New Zealand.</title>
        <authorList>
            <person name="Gupta T.B."/>
            <person name="Jauregui R."/>
            <person name="Risson A.N."/>
            <person name="Brightwell G."/>
            <person name="Maclean P."/>
        </authorList>
    </citation>
    <scope>NUCLEOTIDE SEQUENCE [LARGE SCALE GENOMIC DNA]</scope>
    <source>
        <strain evidence="1 4">AGROS13</strain>
    </source>
</reference>
<dbReference type="Pfam" id="PF04456">
    <property type="entry name" value="DUF503"/>
    <property type="match status" value="1"/>
</dbReference>
<dbReference type="SUPFAM" id="SSF103007">
    <property type="entry name" value="Hypothetical protein TT1725"/>
    <property type="match status" value="1"/>
</dbReference>
<evidence type="ECO:0000313" key="1">
    <source>
        <dbReference type="EMBL" id="NOH15743.1"/>
    </source>
</evidence>
<dbReference type="OrthoDB" id="9809023at2"/>
<dbReference type="Proteomes" id="UP000528432">
    <property type="component" value="Unassembled WGS sequence"/>
</dbReference>
<gene>
    <name evidence="1" type="ORF">HMJ28_04940</name>
    <name evidence="2" type="ORF">SAMN05216497_103108</name>
</gene>
<dbReference type="InterPro" id="IPR036746">
    <property type="entry name" value="TT1725-like_sf"/>
</dbReference>
<dbReference type="AlphaFoldDB" id="A0A1G9G7C9"/>
<dbReference type="PANTHER" id="PTHR36441">
    <property type="entry name" value="HYPOTHETICAL CYTOSOLIC PROTEIN"/>
    <property type="match status" value="1"/>
</dbReference>
<protein>
    <submittedName>
        <fullName evidence="1">DUF503 domain-containing protein</fullName>
    </submittedName>
</protein>
<dbReference type="PANTHER" id="PTHR36441:SF1">
    <property type="entry name" value="DUF503 DOMAIN-CONTAINING PROTEIN"/>
    <property type="match status" value="1"/>
</dbReference>